<dbReference type="SMART" id="SM00420">
    <property type="entry name" value="HTH_DEOR"/>
    <property type="match status" value="1"/>
</dbReference>
<dbReference type="Gene3D" id="3.40.50.1360">
    <property type="match status" value="1"/>
</dbReference>
<dbReference type="InterPro" id="IPR001034">
    <property type="entry name" value="DeoR_HTH"/>
</dbReference>
<organism evidence="5 6">
    <name type="scientific">Paenibacillus vulneris</name>
    <dbReference type="NCBI Taxonomy" id="1133364"/>
    <lineage>
        <taxon>Bacteria</taxon>
        <taxon>Bacillati</taxon>
        <taxon>Bacillota</taxon>
        <taxon>Bacilli</taxon>
        <taxon>Bacillales</taxon>
        <taxon>Paenibacillaceae</taxon>
        <taxon>Paenibacillus</taxon>
    </lineage>
</organism>
<name>A0ABW3UFM9_9BACL</name>
<dbReference type="Proteomes" id="UP001597180">
    <property type="component" value="Unassembled WGS sequence"/>
</dbReference>
<dbReference type="PROSITE" id="PS51000">
    <property type="entry name" value="HTH_DEOR_2"/>
    <property type="match status" value="1"/>
</dbReference>
<dbReference type="PROSITE" id="PS00894">
    <property type="entry name" value="HTH_DEOR_1"/>
    <property type="match status" value="1"/>
</dbReference>
<dbReference type="EMBL" id="JBHTLU010000007">
    <property type="protein sequence ID" value="MFD1219144.1"/>
    <property type="molecule type" value="Genomic_DNA"/>
</dbReference>
<evidence type="ECO:0000259" key="4">
    <source>
        <dbReference type="PROSITE" id="PS51000"/>
    </source>
</evidence>
<dbReference type="InterPro" id="IPR036388">
    <property type="entry name" value="WH-like_DNA-bd_sf"/>
</dbReference>
<dbReference type="InterPro" id="IPR018356">
    <property type="entry name" value="Tscrpt_reg_HTH_DeoR_CS"/>
</dbReference>
<evidence type="ECO:0000256" key="1">
    <source>
        <dbReference type="ARBA" id="ARBA00023015"/>
    </source>
</evidence>
<keyword evidence="3" id="KW-0804">Transcription</keyword>
<proteinExistence type="predicted"/>
<dbReference type="PRINTS" id="PR00037">
    <property type="entry name" value="HTHLACR"/>
</dbReference>
<dbReference type="PANTHER" id="PTHR30363">
    <property type="entry name" value="HTH-TYPE TRANSCRIPTIONAL REGULATOR SRLR-RELATED"/>
    <property type="match status" value="1"/>
</dbReference>
<evidence type="ECO:0000313" key="6">
    <source>
        <dbReference type="Proteomes" id="UP001597180"/>
    </source>
</evidence>
<dbReference type="InterPro" id="IPR037171">
    <property type="entry name" value="NagB/RpiA_transferase-like"/>
</dbReference>
<dbReference type="SUPFAM" id="SSF46785">
    <property type="entry name" value="Winged helix' DNA-binding domain"/>
    <property type="match status" value="1"/>
</dbReference>
<dbReference type="PANTHER" id="PTHR30363:SF44">
    <property type="entry name" value="AGA OPERON TRANSCRIPTIONAL REPRESSOR-RELATED"/>
    <property type="match status" value="1"/>
</dbReference>
<evidence type="ECO:0000256" key="3">
    <source>
        <dbReference type="ARBA" id="ARBA00023163"/>
    </source>
</evidence>
<protein>
    <submittedName>
        <fullName evidence="5">DeoR/GlpR family DNA-binding transcription regulator</fullName>
    </submittedName>
</protein>
<dbReference type="Pfam" id="PF00455">
    <property type="entry name" value="DeoRC"/>
    <property type="match status" value="1"/>
</dbReference>
<reference evidence="6" key="1">
    <citation type="journal article" date="2019" name="Int. J. Syst. Evol. Microbiol.">
        <title>The Global Catalogue of Microorganisms (GCM) 10K type strain sequencing project: providing services to taxonomists for standard genome sequencing and annotation.</title>
        <authorList>
            <consortium name="The Broad Institute Genomics Platform"/>
            <consortium name="The Broad Institute Genome Sequencing Center for Infectious Disease"/>
            <person name="Wu L."/>
            <person name="Ma J."/>
        </authorList>
    </citation>
    <scope>NUCLEOTIDE SEQUENCE [LARGE SCALE GENOMIC DNA]</scope>
    <source>
        <strain evidence="6">CCUG 53270</strain>
    </source>
</reference>
<feature type="domain" description="HTH deoR-type" evidence="4">
    <location>
        <begin position="8"/>
        <end position="63"/>
    </location>
</feature>
<accession>A0ABW3UFM9</accession>
<dbReference type="SMART" id="SM01134">
    <property type="entry name" value="DeoRC"/>
    <property type="match status" value="1"/>
</dbReference>
<dbReference type="GO" id="GO:0003677">
    <property type="term" value="F:DNA binding"/>
    <property type="evidence" value="ECO:0007669"/>
    <property type="project" value="UniProtKB-KW"/>
</dbReference>
<keyword evidence="1" id="KW-0805">Transcription regulation</keyword>
<gene>
    <name evidence="5" type="ORF">ACFQ4B_03340</name>
</gene>
<dbReference type="Pfam" id="PF08220">
    <property type="entry name" value="HTH_DeoR"/>
    <property type="match status" value="1"/>
</dbReference>
<evidence type="ECO:0000313" key="5">
    <source>
        <dbReference type="EMBL" id="MFD1219144.1"/>
    </source>
</evidence>
<dbReference type="InterPro" id="IPR036390">
    <property type="entry name" value="WH_DNA-bd_sf"/>
</dbReference>
<sequence>MSQSHNQVNQRQQQILDRMALTGEVKIAELKEIFDVTEMTLRRDMEKLEQWGHIKRTFGGAILLGKDIELQERIGVLIEEKMRIGRRAAELVQPGDSIFLDGGSTTLQVARCLASDRNMTVVTNALNIAAELRGKRIPTIIVGGMMLDATDTLIGPVAANALSTMAFDRAFIGATGMAVKHGFSNSNMYETEIKRIAIAQSAEVNIVMDHTKFGKQDLFSFAALNAVNRLITDSLPDRELSDALLEASVEVVADA</sequence>
<evidence type="ECO:0000256" key="2">
    <source>
        <dbReference type="ARBA" id="ARBA00023125"/>
    </source>
</evidence>
<keyword evidence="6" id="KW-1185">Reference proteome</keyword>
<dbReference type="Gene3D" id="1.10.10.10">
    <property type="entry name" value="Winged helix-like DNA-binding domain superfamily/Winged helix DNA-binding domain"/>
    <property type="match status" value="1"/>
</dbReference>
<dbReference type="InterPro" id="IPR050313">
    <property type="entry name" value="Carb_Metab_HTH_regulators"/>
</dbReference>
<comment type="caution">
    <text evidence="5">The sequence shown here is derived from an EMBL/GenBank/DDBJ whole genome shotgun (WGS) entry which is preliminary data.</text>
</comment>
<keyword evidence="2 5" id="KW-0238">DNA-binding</keyword>
<dbReference type="RefSeq" id="WP_345591566.1">
    <property type="nucleotide sequence ID" value="NZ_BAABJG010000027.1"/>
</dbReference>
<dbReference type="SUPFAM" id="SSF100950">
    <property type="entry name" value="NagB/RpiA/CoA transferase-like"/>
    <property type="match status" value="1"/>
</dbReference>
<dbReference type="InterPro" id="IPR014036">
    <property type="entry name" value="DeoR-like_C"/>
</dbReference>